<evidence type="ECO:0000259" key="4">
    <source>
        <dbReference type="PROSITE" id="PS51000"/>
    </source>
</evidence>
<reference evidence="5 6" key="1">
    <citation type="submission" date="2020-02" db="EMBL/GenBank/DDBJ databases">
        <title>Genome sequence of the type strain DSM 27180 of Arthrobacter silviterrae.</title>
        <authorList>
            <person name="Gao J."/>
            <person name="Sun J."/>
        </authorList>
    </citation>
    <scope>NUCLEOTIDE SEQUENCE [LARGE SCALE GENOMIC DNA]</scope>
    <source>
        <strain evidence="5 6">DSM 27180</strain>
    </source>
</reference>
<keyword evidence="6" id="KW-1185">Reference proteome</keyword>
<evidence type="ECO:0000313" key="5">
    <source>
        <dbReference type="EMBL" id="NGN82802.1"/>
    </source>
</evidence>
<dbReference type="InterPro" id="IPR046335">
    <property type="entry name" value="LacI/GalR-like_sensor"/>
</dbReference>
<dbReference type="Gene3D" id="3.40.50.2300">
    <property type="match status" value="2"/>
</dbReference>
<keyword evidence="1" id="KW-0805">Transcription regulation</keyword>
<dbReference type="InterPro" id="IPR036388">
    <property type="entry name" value="WH-like_DNA-bd_sf"/>
</dbReference>
<dbReference type="Gene3D" id="1.10.10.10">
    <property type="entry name" value="Winged helix-like DNA-binding domain superfamily/Winged helix DNA-binding domain"/>
    <property type="match status" value="1"/>
</dbReference>
<keyword evidence="2" id="KW-0238">DNA-binding</keyword>
<dbReference type="PRINTS" id="PR00037">
    <property type="entry name" value="HTHLACR"/>
</dbReference>
<dbReference type="Pfam" id="PF08220">
    <property type="entry name" value="HTH_DeoR"/>
    <property type="match status" value="1"/>
</dbReference>
<dbReference type="Proteomes" id="UP000479226">
    <property type="component" value="Unassembled WGS sequence"/>
</dbReference>
<sequence>MLASGRHKYILEQLRLHGRVKATEIAQALAVSEITIRRDLNELHDGKQLSRVHGGAVRLGGTDPGSKRQILVGILVPGSVYYFPEVIKGMEMVAERLNVRLVLGVSGGMDAEPGHVRRMLDLGVEGMLITTVAGDDRAAEVGSWLGEMKVPAVLVERSFGYPHVGEELDYVRSDHAYGAALAIRHLHGLGHRSIAVALAPTPTSYWLEQGAAEAMDLLGLTAGLPMFQFPRVPAGVDLGAVERLLDDVLAHGITGIFVHNDTHASALVDAALARGVRVPEDLSVIAYDDVVANLAAVPLTAVGPPKHSVGALALEQLVRRLGYPADRQGAVVHLSLVPNLNVRRSTGAPATAK</sequence>
<feature type="domain" description="HTH deoR-type" evidence="4">
    <location>
        <begin position="3"/>
        <end position="58"/>
    </location>
</feature>
<accession>A0ABX0DF34</accession>
<dbReference type="SUPFAM" id="SSF46785">
    <property type="entry name" value="Winged helix' DNA-binding domain"/>
    <property type="match status" value="1"/>
</dbReference>
<dbReference type="EMBL" id="JAAKZI010000005">
    <property type="protein sequence ID" value="NGN82802.1"/>
    <property type="molecule type" value="Genomic_DNA"/>
</dbReference>
<dbReference type="SUPFAM" id="SSF53822">
    <property type="entry name" value="Periplasmic binding protein-like I"/>
    <property type="match status" value="1"/>
</dbReference>
<proteinExistence type="predicted"/>
<dbReference type="PROSITE" id="PS51000">
    <property type="entry name" value="HTH_DEOR_2"/>
    <property type="match status" value="1"/>
</dbReference>
<dbReference type="Pfam" id="PF13377">
    <property type="entry name" value="Peripla_BP_3"/>
    <property type="match status" value="1"/>
</dbReference>
<dbReference type="SMART" id="SM00420">
    <property type="entry name" value="HTH_DEOR"/>
    <property type="match status" value="1"/>
</dbReference>
<dbReference type="PANTHER" id="PTHR30146:SF155">
    <property type="entry name" value="ALANINE RACEMASE"/>
    <property type="match status" value="1"/>
</dbReference>
<dbReference type="RefSeq" id="WP_165180898.1">
    <property type="nucleotide sequence ID" value="NZ_JAAKZI010000005.1"/>
</dbReference>
<keyword evidence="3" id="KW-0804">Transcription</keyword>
<evidence type="ECO:0000313" key="6">
    <source>
        <dbReference type="Proteomes" id="UP000479226"/>
    </source>
</evidence>
<protein>
    <submittedName>
        <fullName evidence="5">DeoR/GlpR family transcriptional regulator</fullName>
    </submittedName>
</protein>
<dbReference type="InterPro" id="IPR028082">
    <property type="entry name" value="Peripla_BP_I"/>
</dbReference>
<comment type="caution">
    <text evidence="5">The sequence shown here is derived from an EMBL/GenBank/DDBJ whole genome shotgun (WGS) entry which is preliminary data.</text>
</comment>
<gene>
    <name evidence="5" type="ORF">G6N77_04890</name>
</gene>
<dbReference type="InterPro" id="IPR001034">
    <property type="entry name" value="DeoR_HTH"/>
</dbReference>
<dbReference type="InterPro" id="IPR018356">
    <property type="entry name" value="Tscrpt_reg_HTH_DeoR_CS"/>
</dbReference>
<evidence type="ECO:0000256" key="3">
    <source>
        <dbReference type="ARBA" id="ARBA00023163"/>
    </source>
</evidence>
<evidence type="ECO:0000256" key="1">
    <source>
        <dbReference type="ARBA" id="ARBA00023015"/>
    </source>
</evidence>
<name>A0ABX0DF34_9MICC</name>
<dbReference type="InterPro" id="IPR036390">
    <property type="entry name" value="WH_DNA-bd_sf"/>
</dbReference>
<dbReference type="PANTHER" id="PTHR30146">
    <property type="entry name" value="LACI-RELATED TRANSCRIPTIONAL REPRESSOR"/>
    <property type="match status" value="1"/>
</dbReference>
<dbReference type="PROSITE" id="PS00894">
    <property type="entry name" value="HTH_DEOR_1"/>
    <property type="match status" value="1"/>
</dbReference>
<organism evidence="5 6">
    <name type="scientific">Arthrobacter silviterrae</name>
    <dbReference type="NCBI Taxonomy" id="2026658"/>
    <lineage>
        <taxon>Bacteria</taxon>
        <taxon>Bacillati</taxon>
        <taxon>Actinomycetota</taxon>
        <taxon>Actinomycetes</taxon>
        <taxon>Micrococcales</taxon>
        <taxon>Micrococcaceae</taxon>
        <taxon>Arthrobacter</taxon>
    </lineage>
</organism>
<evidence type="ECO:0000256" key="2">
    <source>
        <dbReference type="ARBA" id="ARBA00023125"/>
    </source>
</evidence>